<dbReference type="InterPro" id="IPR050887">
    <property type="entry name" value="Beta-mannosidase_GH2"/>
</dbReference>
<evidence type="ECO:0000256" key="4">
    <source>
        <dbReference type="ARBA" id="ARBA00023295"/>
    </source>
</evidence>
<dbReference type="InterPro" id="IPR054593">
    <property type="entry name" value="Beta-mannosidase-like_N2"/>
</dbReference>
<keyword evidence="4" id="KW-0326">Glycosidase</keyword>
<evidence type="ECO:0000256" key="2">
    <source>
        <dbReference type="ARBA" id="ARBA00012754"/>
    </source>
</evidence>
<reference evidence="6 7" key="1">
    <citation type="journal article" date="2014" name="PLoS ONE">
        <title>The first complete genome sequence of the class fimbriimonadia in the phylum armatimonadetes.</title>
        <authorList>
            <person name="Hu Z.Y."/>
            <person name="Wang Y.Z."/>
            <person name="Im W.T."/>
            <person name="Wang S.Y."/>
            <person name="Zhao G.P."/>
            <person name="Zheng H.J."/>
            <person name="Quan Z.X."/>
        </authorList>
    </citation>
    <scope>NUCLEOTIDE SEQUENCE [LARGE SCALE GENOMIC DNA]</scope>
    <source>
        <strain evidence="6">Gsoil 348</strain>
    </source>
</reference>
<dbReference type="InterPro" id="IPR017853">
    <property type="entry name" value="GH"/>
</dbReference>
<organism evidence="6 7">
    <name type="scientific">Fimbriimonas ginsengisoli Gsoil 348</name>
    <dbReference type="NCBI Taxonomy" id="661478"/>
    <lineage>
        <taxon>Bacteria</taxon>
        <taxon>Bacillati</taxon>
        <taxon>Armatimonadota</taxon>
        <taxon>Fimbriimonadia</taxon>
        <taxon>Fimbriimonadales</taxon>
        <taxon>Fimbriimonadaceae</taxon>
        <taxon>Fimbriimonas</taxon>
    </lineage>
</organism>
<dbReference type="eggNOG" id="COG3250">
    <property type="taxonomic scope" value="Bacteria"/>
</dbReference>
<evidence type="ECO:0000259" key="5">
    <source>
        <dbReference type="Pfam" id="PF22666"/>
    </source>
</evidence>
<dbReference type="GO" id="GO:0004567">
    <property type="term" value="F:beta-mannosidase activity"/>
    <property type="evidence" value="ECO:0007669"/>
    <property type="project" value="UniProtKB-EC"/>
</dbReference>
<dbReference type="InterPro" id="IPR008979">
    <property type="entry name" value="Galactose-bd-like_sf"/>
</dbReference>
<proteinExistence type="predicted"/>
<dbReference type="Gene3D" id="2.60.120.260">
    <property type="entry name" value="Galactose-binding domain-like"/>
    <property type="match status" value="1"/>
</dbReference>
<feature type="domain" description="Beta-mannosidase-like galactose-binding" evidence="5">
    <location>
        <begin position="24"/>
        <end position="189"/>
    </location>
</feature>
<dbReference type="GO" id="GO:0006516">
    <property type="term" value="P:glycoprotein catabolic process"/>
    <property type="evidence" value="ECO:0007669"/>
    <property type="project" value="TreeGrafter"/>
</dbReference>
<dbReference type="Gene3D" id="3.20.20.80">
    <property type="entry name" value="Glycosidases"/>
    <property type="match status" value="1"/>
</dbReference>
<evidence type="ECO:0000256" key="1">
    <source>
        <dbReference type="ARBA" id="ARBA00000829"/>
    </source>
</evidence>
<dbReference type="PANTHER" id="PTHR43730">
    <property type="entry name" value="BETA-MANNOSIDASE"/>
    <property type="match status" value="1"/>
</dbReference>
<dbReference type="STRING" id="661478.OP10G_1856"/>
<sequence>MQTTYLHSGWEFIERGAEGRSVGTVKPEWLPAQVPGHVHLDLVANGVIADPFVRMNELGCQWVDLADWVYRTSFEWEPQEDFPKRVLRFEGLDTVCSIYLNDEKLTEHDNMFVPLELDVTGKLKEGRNDLRVEFESAVRVGNKRKKEYFAEQNLGENVDRLDDRSFIRKAQYMFGWDWGPRLVSCGIWRPVSLLEFAGRIVDVHAKVSKKDGDIYVIDVSSEIEGEGAVIHCLAGIGCHVGDGSFVLKSPLLWSPDQPYSLTLTSGLMPADADLMPFQVDLDEAEDDEERLEAGVIQAGLLSEDAMDVWETNVGVCEIKLKQEPDVYGESFEFEVNGQPIWARGANWIPDHSFPSVVDAARLRDRLEKAVDMGFNMLRVWGGGLYETDEFYDLCDELGILVWQDFAFGCAYYPDTGAWKDVIAREAEVNIKRIRNHPSLALWCGNNENHEMFFNQWGGPAVQPPRYYGSNLYDEVLPAAVEAFDKGRSYIASSPIGTPPDESVVDAKRRGPNADGYGDQHNWDVWHGRGDWKYYADSKGRFSSEYGFASSCSASVWAKTLDETDWDPHSPVVKWHDKTAKGHDTFHGYVELHYPKSETLEDWVYYSQLNQRDALRLGVEHYRRSPFCRGSLIWQLNDCWPVQSWAIMDCDGNYKALGYELRRLYADWMLSLERQNATVRLHACNDSIFPWEFGVAIEAYNTLSGELIEVWAGEAGLEPDSRGVVLEVDLTGLNVSETILVASATDTAPTWMLLGEPKNMRLAPPALLTVSTHSAGVLRIATTAPVFDLMLTSDGDPSPFRDNFITSFDEVIEVRCDKLPESIEARSLAGHHRIKTTRSPV</sequence>
<dbReference type="EC" id="3.2.1.25" evidence="2"/>
<accession>A0A068NUD4</accession>
<dbReference type="EMBL" id="CP007139">
    <property type="protein sequence ID" value="AIE85224.1"/>
    <property type="molecule type" value="Genomic_DNA"/>
</dbReference>
<gene>
    <name evidence="6" type="ORF">OP10G_1856</name>
</gene>
<dbReference type="HOGENOM" id="CLU_005015_1_1_0"/>
<dbReference type="OrthoDB" id="9758603at2"/>
<dbReference type="SUPFAM" id="SSF49785">
    <property type="entry name" value="Galactose-binding domain-like"/>
    <property type="match status" value="1"/>
</dbReference>
<evidence type="ECO:0000256" key="3">
    <source>
        <dbReference type="ARBA" id="ARBA00022801"/>
    </source>
</evidence>
<dbReference type="PANTHER" id="PTHR43730:SF1">
    <property type="entry name" value="BETA-MANNOSIDASE"/>
    <property type="match status" value="1"/>
</dbReference>
<evidence type="ECO:0000313" key="7">
    <source>
        <dbReference type="Proteomes" id="UP000027982"/>
    </source>
</evidence>
<dbReference type="KEGG" id="fgi:OP10G_1856"/>
<dbReference type="Proteomes" id="UP000027982">
    <property type="component" value="Chromosome"/>
</dbReference>
<protein>
    <recommendedName>
        <fullName evidence="2">beta-mannosidase</fullName>
        <ecNumber evidence="2">3.2.1.25</ecNumber>
    </recommendedName>
</protein>
<dbReference type="SUPFAM" id="SSF51445">
    <property type="entry name" value="(Trans)glycosidases"/>
    <property type="match status" value="1"/>
</dbReference>
<comment type="catalytic activity">
    <reaction evidence="1">
        <text>Hydrolysis of terminal, non-reducing beta-D-mannose residues in beta-D-mannosides.</text>
        <dbReference type="EC" id="3.2.1.25"/>
    </reaction>
</comment>
<keyword evidence="7" id="KW-1185">Reference proteome</keyword>
<name>A0A068NUD4_FIMGI</name>
<dbReference type="FunFam" id="3.20.20.80:FF:000050">
    <property type="entry name" value="Beta-mannosidase B"/>
    <property type="match status" value="1"/>
</dbReference>
<keyword evidence="3" id="KW-0378">Hydrolase</keyword>
<dbReference type="AlphaFoldDB" id="A0A068NUD4"/>
<dbReference type="RefSeq" id="WP_025226188.1">
    <property type="nucleotide sequence ID" value="NZ_CP007139.1"/>
</dbReference>
<evidence type="ECO:0000313" key="6">
    <source>
        <dbReference type="EMBL" id="AIE85224.1"/>
    </source>
</evidence>
<dbReference type="Pfam" id="PF22666">
    <property type="entry name" value="Glyco_hydro_2_N2"/>
    <property type="match status" value="1"/>
</dbReference>